<keyword evidence="6 7" id="KW-0472">Membrane</keyword>
<organism evidence="9 10">
    <name type="scientific">Paenibacillus graminis</name>
    <dbReference type="NCBI Taxonomy" id="189425"/>
    <lineage>
        <taxon>Bacteria</taxon>
        <taxon>Bacillati</taxon>
        <taxon>Bacillota</taxon>
        <taxon>Bacilli</taxon>
        <taxon>Bacillales</taxon>
        <taxon>Paenibacillaceae</taxon>
        <taxon>Paenibacillus</taxon>
    </lineage>
</organism>
<dbReference type="OrthoDB" id="9813074at2"/>
<proteinExistence type="inferred from homology"/>
<feature type="transmembrane region" description="Helical" evidence="7">
    <location>
        <begin position="12"/>
        <end position="35"/>
    </location>
</feature>
<keyword evidence="10" id="KW-1185">Reference proteome</keyword>
<dbReference type="Gene3D" id="1.20.1540.10">
    <property type="entry name" value="Rhomboid-like"/>
    <property type="match status" value="1"/>
</dbReference>
<protein>
    <submittedName>
        <fullName evidence="9">Rhomboid family protein</fullName>
    </submittedName>
</protein>
<dbReference type="KEGG" id="pgm:PGRAT_11985"/>
<gene>
    <name evidence="9" type="ORF">PGRAT_11985</name>
</gene>
<evidence type="ECO:0000256" key="2">
    <source>
        <dbReference type="ARBA" id="ARBA00009045"/>
    </source>
</evidence>
<feature type="transmembrane region" description="Helical" evidence="7">
    <location>
        <begin position="100"/>
        <end position="119"/>
    </location>
</feature>
<evidence type="ECO:0000313" key="10">
    <source>
        <dbReference type="Proteomes" id="UP000029500"/>
    </source>
</evidence>
<dbReference type="eggNOG" id="COG0705">
    <property type="taxonomic scope" value="Bacteria"/>
</dbReference>
<dbReference type="RefSeq" id="WP_025705199.1">
    <property type="nucleotide sequence ID" value="NZ_CP009287.1"/>
</dbReference>
<dbReference type="EMBL" id="CP009287">
    <property type="protein sequence ID" value="AIQ68253.1"/>
    <property type="molecule type" value="Genomic_DNA"/>
</dbReference>
<dbReference type="STRING" id="189425.PGRAT_11985"/>
<dbReference type="PANTHER" id="PTHR43731">
    <property type="entry name" value="RHOMBOID PROTEASE"/>
    <property type="match status" value="1"/>
</dbReference>
<dbReference type="Pfam" id="PF01694">
    <property type="entry name" value="Rhomboid"/>
    <property type="match status" value="1"/>
</dbReference>
<evidence type="ECO:0000256" key="5">
    <source>
        <dbReference type="ARBA" id="ARBA00022989"/>
    </source>
</evidence>
<feature type="domain" description="Peptidase S54 rhomboid" evidence="8">
    <location>
        <begin position="60"/>
        <end position="199"/>
    </location>
</feature>
<sequence length="208" mass="23561">MIFIRYEKWKGYIRYYPVTCILILLNVLMFIVLTANGGSTNLETLLKYGATLNAGPEMDEMWRYVTATFLHNGFAHLFFNCFALLVFAPPLERLMGWWRYALLYMAGGYIANYLSVIFSSRSVVDTATVSVGASGAIYAVYGAFLYIALLQRGMMDENSSKTLYGLLVMGIIMSFATPYVNWMAHLSGLAAGFFLYGLIIRIFKRSRR</sequence>
<dbReference type="GO" id="GO:0004252">
    <property type="term" value="F:serine-type endopeptidase activity"/>
    <property type="evidence" value="ECO:0007669"/>
    <property type="project" value="InterPro"/>
</dbReference>
<dbReference type="Proteomes" id="UP000029500">
    <property type="component" value="Chromosome"/>
</dbReference>
<keyword evidence="5 7" id="KW-1133">Transmembrane helix</keyword>
<feature type="transmembrane region" description="Helical" evidence="7">
    <location>
        <begin position="69"/>
        <end position="88"/>
    </location>
</feature>
<dbReference type="GO" id="GO:0016020">
    <property type="term" value="C:membrane"/>
    <property type="evidence" value="ECO:0007669"/>
    <property type="project" value="UniProtKB-SubCell"/>
</dbReference>
<reference evidence="9 10" key="1">
    <citation type="submission" date="2014-08" db="EMBL/GenBank/DDBJ databases">
        <title>Comparative genomics of the Paenibacillus odorifer group.</title>
        <authorList>
            <person name="den Bakker H.C."/>
            <person name="Tsai Y.-C."/>
            <person name="Martin N."/>
            <person name="Korlach J."/>
            <person name="Wiedmann M."/>
        </authorList>
    </citation>
    <scope>NUCLEOTIDE SEQUENCE [LARGE SCALE GENOMIC DNA]</scope>
    <source>
        <strain evidence="9 10">DSM 15220</strain>
    </source>
</reference>
<feature type="transmembrane region" description="Helical" evidence="7">
    <location>
        <begin position="186"/>
        <end position="203"/>
    </location>
</feature>
<comment type="similarity">
    <text evidence="2">Belongs to the peptidase S54 family.</text>
</comment>
<dbReference type="PANTHER" id="PTHR43731:SF14">
    <property type="entry name" value="PRESENILIN-ASSOCIATED RHOMBOID-LIKE PROTEIN, MITOCHONDRIAL"/>
    <property type="match status" value="1"/>
</dbReference>
<dbReference type="HOGENOM" id="CLU_055068_3_1_9"/>
<feature type="transmembrane region" description="Helical" evidence="7">
    <location>
        <begin position="162"/>
        <end position="180"/>
    </location>
</feature>
<name>A0A089M9R0_9BACL</name>
<evidence type="ECO:0000259" key="8">
    <source>
        <dbReference type="Pfam" id="PF01694"/>
    </source>
</evidence>
<dbReference type="InterPro" id="IPR022764">
    <property type="entry name" value="Peptidase_S54_rhomboid_dom"/>
</dbReference>
<dbReference type="InterPro" id="IPR050925">
    <property type="entry name" value="Rhomboid_protease_S54"/>
</dbReference>
<accession>A0A089M9R0</accession>
<dbReference type="InterPro" id="IPR035952">
    <property type="entry name" value="Rhomboid-like_sf"/>
</dbReference>
<dbReference type="AlphaFoldDB" id="A0A089M9R0"/>
<evidence type="ECO:0000256" key="6">
    <source>
        <dbReference type="ARBA" id="ARBA00023136"/>
    </source>
</evidence>
<evidence type="ECO:0000256" key="3">
    <source>
        <dbReference type="ARBA" id="ARBA00022692"/>
    </source>
</evidence>
<dbReference type="SUPFAM" id="SSF144091">
    <property type="entry name" value="Rhomboid-like"/>
    <property type="match status" value="1"/>
</dbReference>
<keyword evidence="3 7" id="KW-0812">Transmembrane</keyword>
<evidence type="ECO:0000256" key="1">
    <source>
        <dbReference type="ARBA" id="ARBA00004141"/>
    </source>
</evidence>
<comment type="subcellular location">
    <subcellularLocation>
        <location evidence="1">Membrane</location>
        <topology evidence="1">Multi-pass membrane protein</topology>
    </subcellularLocation>
</comment>
<evidence type="ECO:0000256" key="7">
    <source>
        <dbReference type="SAM" id="Phobius"/>
    </source>
</evidence>
<evidence type="ECO:0000313" key="9">
    <source>
        <dbReference type="EMBL" id="AIQ68253.1"/>
    </source>
</evidence>
<evidence type="ECO:0000256" key="4">
    <source>
        <dbReference type="ARBA" id="ARBA00022801"/>
    </source>
</evidence>
<feature type="transmembrane region" description="Helical" evidence="7">
    <location>
        <begin position="131"/>
        <end position="150"/>
    </location>
</feature>
<keyword evidence="4" id="KW-0378">Hydrolase</keyword>